<sequence length="438" mass="50565">MTKRIFKKIGILGGGIAGLSLANFLNEKSVVILEKETKVGGLCRSYNAGGVSYDIGPHIMFSKNPEVLRFMTTIIPTNRIKRSNLIFLNGRYIKYPFENFLGQLKDKKIIDYCLNAFLHNPYKDMPAENMLAFFLKTFGEGITRTYLQPYNEKIWKFDPSMLDTQMVDRIPKPPEEHIINSAKGKYSEGYLHQLFFYYPKKGGYQSMVDAVAKKVLEKGVEIYAGKAVINIKKDGKVWKVKTPAREYVFNRIVNCMPVHELMKVLADVPQNILETAGRLLYNSIYIIIVNVKKENVGRHFAFNIPQKDIIFHRVSKLDFLGRSYHKPGSSTLMLEVTFRENDGYDKMGRKQIIDLCIADMINLGFIDSKKDVNFTDFRKEKYAYVMYTLNHRRDTDAVLSFLRNRGIESTGRFAEFEYMNSDKVIEHSMSLAEKMNKK</sequence>
<gene>
    <name evidence="2" type="ORF">A2931_00885</name>
</gene>
<dbReference type="GO" id="GO:0016491">
    <property type="term" value="F:oxidoreductase activity"/>
    <property type="evidence" value="ECO:0007669"/>
    <property type="project" value="InterPro"/>
</dbReference>
<protein>
    <recommendedName>
        <fullName evidence="1">Amine oxidase domain-containing protein</fullName>
    </recommendedName>
</protein>
<evidence type="ECO:0000313" key="3">
    <source>
        <dbReference type="Proteomes" id="UP000177486"/>
    </source>
</evidence>
<dbReference type="SUPFAM" id="SSF51905">
    <property type="entry name" value="FAD/NAD(P)-binding domain"/>
    <property type="match status" value="1"/>
</dbReference>
<dbReference type="Proteomes" id="UP000177486">
    <property type="component" value="Unassembled WGS sequence"/>
</dbReference>
<dbReference type="AlphaFoldDB" id="A0A1G2EVS3"/>
<dbReference type="Pfam" id="PF01593">
    <property type="entry name" value="Amino_oxidase"/>
    <property type="match status" value="1"/>
</dbReference>
<accession>A0A1G2EVS3</accession>
<name>A0A1G2EVS3_9BACT</name>
<dbReference type="PANTHER" id="PTHR21197:SF0">
    <property type="entry name" value="UDP-GALACTOPYRANOSE MUTASE"/>
    <property type="match status" value="1"/>
</dbReference>
<dbReference type="InterPro" id="IPR002937">
    <property type="entry name" value="Amino_oxidase"/>
</dbReference>
<dbReference type="GO" id="GO:0050660">
    <property type="term" value="F:flavin adenine dinucleotide binding"/>
    <property type="evidence" value="ECO:0007669"/>
    <property type="project" value="TreeGrafter"/>
</dbReference>
<dbReference type="EMBL" id="MHMQ01000031">
    <property type="protein sequence ID" value="OGZ29909.1"/>
    <property type="molecule type" value="Genomic_DNA"/>
</dbReference>
<organism evidence="2 3">
    <name type="scientific">Candidatus Niyogibacteria bacterium RIFCSPLOWO2_01_FULL_45_48</name>
    <dbReference type="NCBI Taxonomy" id="1801724"/>
    <lineage>
        <taxon>Bacteria</taxon>
        <taxon>Candidatus Niyogiibacteriota</taxon>
    </lineage>
</organism>
<dbReference type="GO" id="GO:0005829">
    <property type="term" value="C:cytosol"/>
    <property type="evidence" value="ECO:0007669"/>
    <property type="project" value="TreeGrafter"/>
</dbReference>
<dbReference type="InterPro" id="IPR036188">
    <property type="entry name" value="FAD/NAD-bd_sf"/>
</dbReference>
<reference evidence="2 3" key="1">
    <citation type="journal article" date="2016" name="Nat. Commun.">
        <title>Thousands of microbial genomes shed light on interconnected biogeochemical processes in an aquifer system.</title>
        <authorList>
            <person name="Anantharaman K."/>
            <person name="Brown C.T."/>
            <person name="Hug L.A."/>
            <person name="Sharon I."/>
            <person name="Castelle C.J."/>
            <person name="Probst A.J."/>
            <person name="Thomas B.C."/>
            <person name="Singh A."/>
            <person name="Wilkins M.J."/>
            <person name="Karaoz U."/>
            <person name="Brodie E.L."/>
            <person name="Williams K.H."/>
            <person name="Hubbard S.S."/>
            <person name="Banfield J.F."/>
        </authorList>
    </citation>
    <scope>NUCLEOTIDE SEQUENCE [LARGE SCALE GENOMIC DNA]</scope>
</reference>
<dbReference type="PANTHER" id="PTHR21197">
    <property type="entry name" value="UDP-GALACTOPYRANOSE MUTASE"/>
    <property type="match status" value="1"/>
</dbReference>
<comment type="caution">
    <text evidence="2">The sequence shown here is derived from an EMBL/GenBank/DDBJ whole genome shotgun (WGS) entry which is preliminary data.</text>
</comment>
<dbReference type="GO" id="GO:0008767">
    <property type="term" value="F:UDP-galactopyranose mutase activity"/>
    <property type="evidence" value="ECO:0007669"/>
    <property type="project" value="TreeGrafter"/>
</dbReference>
<evidence type="ECO:0000259" key="1">
    <source>
        <dbReference type="Pfam" id="PF01593"/>
    </source>
</evidence>
<feature type="domain" description="Amine oxidase" evidence="1">
    <location>
        <begin position="16"/>
        <end position="393"/>
    </location>
</feature>
<evidence type="ECO:0000313" key="2">
    <source>
        <dbReference type="EMBL" id="OGZ29909.1"/>
    </source>
</evidence>
<proteinExistence type="predicted"/>
<dbReference type="Gene3D" id="3.50.50.60">
    <property type="entry name" value="FAD/NAD(P)-binding domain"/>
    <property type="match status" value="1"/>
</dbReference>